<dbReference type="Gene3D" id="3.30.160.190">
    <property type="entry name" value="atu1810 like domain"/>
    <property type="match status" value="1"/>
</dbReference>
<keyword evidence="5" id="KW-0249">Electron transport</keyword>
<dbReference type="Pfam" id="PF04800">
    <property type="entry name" value="NDUS4"/>
    <property type="match status" value="1"/>
</dbReference>
<dbReference type="InterPro" id="IPR006885">
    <property type="entry name" value="NADH_UbQ_FeS_4_mit-like"/>
</dbReference>
<dbReference type="KEGG" id="acr:Acry_0695"/>
<proteinExistence type="predicted"/>
<dbReference type="EMBL" id="CP000697">
    <property type="protein sequence ID" value="ABQ29916.1"/>
    <property type="molecule type" value="Genomic_DNA"/>
</dbReference>
<name>A5FWD4_ACICJ</name>
<dbReference type="eggNOG" id="ENOG5032RJS">
    <property type="taxonomic scope" value="Bacteria"/>
</dbReference>
<dbReference type="RefSeq" id="WP_007423125.1">
    <property type="nucleotide sequence ID" value="NC_009484.1"/>
</dbReference>
<reference evidence="7 8" key="1">
    <citation type="submission" date="2007-05" db="EMBL/GenBank/DDBJ databases">
        <title>Complete sequence of chromosome of Acidiphilium cryptum JF-5.</title>
        <authorList>
            <consortium name="US DOE Joint Genome Institute"/>
            <person name="Copeland A."/>
            <person name="Lucas S."/>
            <person name="Lapidus A."/>
            <person name="Barry K."/>
            <person name="Detter J.C."/>
            <person name="Glavina del Rio T."/>
            <person name="Hammon N."/>
            <person name="Israni S."/>
            <person name="Dalin E."/>
            <person name="Tice H."/>
            <person name="Pitluck S."/>
            <person name="Sims D."/>
            <person name="Brettin T."/>
            <person name="Bruce D."/>
            <person name="Han C."/>
            <person name="Schmutz J."/>
            <person name="Larimer F."/>
            <person name="Land M."/>
            <person name="Hauser L."/>
            <person name="Kyrpides N."/>
            <person name="Kim E."/>
            <person name="Magnuson T."/>
            <person name="Richardson P."/>
        </authorList>
    </citation>
    <scope>NUCLEOTIDE SEQUENCE [LARGE SCALE GENOMIC DNA]</scope>
    <source>
        <strain evidence="7 8">JF-5</strain>
    </source>
</reference>
<evidence type="ECO:0000313" key="7">
    <source>
        <dbReference type="EMBL" id="ABQ29916.1"/>
    </source>
</evidence>
<evidence type="ECO:0000256" key="4">
    <source>
        <dbReference type="ARBA" id="ARBA00022946"/>
    </source>
</evidence>
<keyword evidence="6" id="KW-0472">Membrane</keyword>
<dbReference type="PANTHER" id="PTHR12219:SF8">
    <property type="entry name" value="NADH DEHYDROGENASE [UBIQUINONE] IRON-SULFUR PROTEIN 4, MITOCHONDRIAL"/>
    <property type="match status" value="1"/>
</dbReference>
<evidence type="ECO:0000256" key="3">
    <source>
        <dbReference type="ARBA" id="ARBA00022660"/>
    </source>
</evidence>
<comment type="subcellular location">
    <subcellularLocation>
        <location evidence="1">Membrane</location>
    </subcellularLocation>
</comment>
<evidence type="ECO:0000256" key="5">
    <source>
        <dbReference type="ARBA" id="ARBA00022982"/>
    </source>
</evidence>
<dbReference type="Proteomes" id="UP000000245">
    <property type="component" value="Chromosome"/>
</dbReference>
<evidence type="ECO:0000313" key="8">
    <source>
        <dbReference type="Proteomes" id="UP000000245"/>
    </source>
</evidence>
<sequence length="103" mass="11967">MNRARIYLPPKSAMQSGWAKTREWVLEFEPAMAKRIDPLMGWTGSGDMMASQVRLSFATREEAIAYAEKHGIAFDLEIPTERHRRPKAYADNFRADRRANWTH</sequence>
<evidence type="ECO:0000256" key="1">
    <source>
        <dbReference type="ARBA" id="ARBA00004370"/>
    </source>
</evidence>
<keyword evidence="4" id="KW-0809">Transit peptide</keyword>
<protein>
    <submittedName>
        <fullName evidence="7">ETC complex I subunit conserved region</fullName>
    </submittedName>
</protein>
<keyword evidence="2" id="KW-0813">Transport</keyword>
<dbReference type="AlphaFoldDB" id="A5FWD4"/>
<dbReference type="PANTHER" id="PTHR12219">
    <property type="entry name" value="NADH-UBIQUINONE OXIDOREDUCTASE"/>
    <property type="match status" value="1"/>
</dbReference>
<evidence type="ECO:0000256" key="6">
    <source>
        <dbReference type="ARBA" id="ARBA00023136"/>
    </source>
</evidence>
<gene>
    <name evidence="7" type="ordered locus">Acry_0695</name>
</gene>
<dbReference type="HOGENOM" id="CLU_077196_4_1_5"/>
<evidence type="ECO:0000256" key="2">
    <source>
        <dbReference type="ARBA" id="ARBA00022448"/>
    </source>
</evidence>
<dbReference type="GO" id="GO:0016020">
    <property type="term" value="C:membrane"/>
    <property type="evidence" value="ECO:0007669"/>
    <property type="project" value="UniProtKB-SubCell"/>
</dbReference>
<dbReference type="InterPro" id="IPR038532">
    <property type="entry name" value="NDUFS4-like_sf"/>
</dbReference>
<keyword evidence="8" id="KW-1185">Reference proteome</keyword>
<organism evidence="7 8">
    <name type="scientific">Acidiphilium cryptum (strain JF-5)</name>
    <dbReference type="NCBI Taxonomy" id="349163"/>
    <lineage>
        <taxon>Bacteria</taxon>
        <taxon>Pseudomonadati</taxon>
        <taxon>Pseudomonadota</taxon>
        <taxon>Alphaproteobacteria</taxon>
        <taxon>Acetobacterales</taxon>
        <taxon>Acidocellaceae</taxon>
        <taxon>Acidiphilium</taxon>
    </lineage>
</organism>
<dbReference type="STRING" id="349163.Acry_0695"/>
<dbReference type="GO" id="GO:0022900">
    <property type="term" value="P:electron transport chain"/>
    <property type="evidence" value="ECO:0007669"/>
    <property type="project" value="InterPro"/>
</dbReference>
<keyword evidence="3" id="KW-0679">Respiratory chain</keyword>
<accession>A5FWD4</accession>